<proteinExistence type="predicted"/>
<reference evidence="1 2" key="1">
    <citation type="submission" date="2020-03" db="EMBL/GenBank/DDBJ databases">
        <title>WGS of actinomycetes isolated from Thailand.</title>
        <authorList>
            <person name="Thawai C."/>
        </authorList>
    </citation>
    <scope>NUCLEOTIDE SEQUENCE [LARGE SCALE GENOMIC DNA]</scope>
    <source>
        <strain evidence="1 2">HSS6-12</strain>
    </source>
</reference>
<sequence length="82" mass="8934">MAELSLPSVRPRRSFLIAMAAVRGEGPGSAADDTMIGNEIRQFSDSWSSTPDGFARYVDWLLAQAREDSPRPEGHVPSTTRG</sequence>
<dbReference type="EMBL" id="JAATEO010000046">
    <property type="protein sequence ID" value="NJP35560.1"/>
    <property type="molecule type" value="Genomic_DNA"/>
</dbReference>
<accession>A0ABX0ZCB3</accession>
<protein>
    <submittedName>
        <fullName evidence="1">Uncharacterized protein</fullName>
    </submittedName>
</protein>
<comment type="caution">
    <text evidence="1">The sequence shown here is derived from an EMBL/GenBank/DDBJ whole genome shotgun (WGS) entry which is preliminary data.</text>
</comment>
<keyword evidence="2" id="KW-1185">Reference proteome</keyword>
<dbReference type="Proteomes" id="UP000783871">
    <property type="component" value="Unassembled WGS sequence"/>
</dbReference>
<gene>
    <name evidence="1" type="ORF">HCJ94_27225</name>
</gene>
<name>A0ABX0ZCB3_9ACTN</name>
<evidence type="ECO:0000313" key="1">
    <source>
        <dbReference type="EMBL" id="NJP35560.1"/>
    </source>
</evidence>
<evidence type="ECO:0000313" key="2">
    <source>
        <dbReference type="Proteomes" id="UP000783871"/>
    </source>
</evidence>
<organism evidence="1 2">
    <name type="scientific">Micromonospora thermarum</name>
    <dbReference type="NCBI Taxonomy" id="2720024"/>
    <lineage>
        <taxon>Bacteria</taxon>
        <taxon>Bacillati</taxon>
        <taxon>Actinomycetota</taxon>
        <taxon>Actinomycetes</taxon>
        <taxon>Micromonosporales</taxon>
        <taxon>Micromonosporaceae</taxon>
        <taxon>Micromonospora</taxon>
    </lineage>
</organism>